<dbReference type="SUPFAM" id="SSF55729">
    <property type="entry name" value="Acyl-CoA N-acyltransferases (Nat)"/>
    <property type="match status" value="1"/>
</dbReference>
<dbReference type="InterPro" id="IPR016181">
    <property type="entry name" value="Acyl_CoA_acyltransferase"/>
</dbReference>
<keyword evidence="1" id="KW-0472">Membrane</keyword>
<dbReference type="PANTHER" id="PTHR43451">
    <property type="entry name" value="ACETYLTRANSFERASE (GNAT) FAMILY PROTEIN"/>
    <property type="match status" value="1"/>
</dbReference>
<dbReference type="PROSITE" id="PS51186">
    <property type="entry name" value="GNAT"/>
    <property type="match status" value="1"/>
</dbReference>
<accession>A0A938XBV3</accession>
<keyword evidence="1" id="KW-1133">Transmembrane helix</keyword>
<dbReference type="PANTHER" id="PTHR43451:SF1">
    <property type="entry name" value="ACETYLTRANSFERASE"/>
    <property type="match status" value="1"/>
</dbReference>
<evidence type="ECO:0000313" key="4">
    <source>
        <dbReference type="Proteomes" id="UP000705508"/>
    </source>
</evidence>
<sequence>MIIRRLDRQEILDALHLVWEVFAQDVAPFYTPQGVASFQDFIRYPSIEQKIQTEGLAMFGAYEGMELRGAGAVLPTGHIALLFVRRQYQHQGIGKALFTEMCGFAGQVFRVQQVTVNAAPGAVNAFRHMGMYDAAPEQSSGGMRYTPMGMWVSAAPARRKKKGLFLAAGIGAACIALLIVASAALMRETKYAAENGSGSGSFSVPGEDGPSAWDWYDEYYDDFYGDTDPGEDGLTDSQESGIDAIDAHVDPDCGYQVTESDYTYTAENTTSAAIQFEVYYPQVEGLDEKVQEKVNTALQDCALATVDKLYLEPSDEMKEKVLGEENPVLASFVEYKVTYQSPSLLSVVFQDYSYEGSAGDVYTSLRCCNVNLEDGTVYQVKDIASLDDAFISLWAQEMRDEAEDSALLAELGEEDMKAVLGGDTKDGVYDAQFFADADGVEIGLSFRYPADSPDNRGYAWVTAPFDYDETGSFSTDSTFWSALGR</sequence>
<proteinExistence type="predicted"/>
<gene>
    <name evidence="3" type="ORF">H6A20_01520</name>
</gene>
<dbReference type="Gene3D" id="3.30.565.40">
    <property type="entry name" value="Fervidobacterium nodosum Rt17-B1 like"/>
    <property type="match status" value="1"/>
</dbReference>
<keyword evidence="1" id="KW-0812">Transmembrane</keyword>
<dbReference type="AlphaFoldDB" id="A0A938XBV3"/>
<dbReference type="GO" id="GO:0016747">
    <property type="term" value="F:acyltransferase activity, transferring groups other than amino-acyl groups"/>
    <property type="evidence" value="ECO:0007669"/>
    <property type="project" value="InterPro"/>
</dbReference>
<name>A0A938XBV3_9CLOT</name>
<organism evidence="3 4">
    <name type="scientific">Mordavella massiliensis</name>
    <dbReference type="NCBI Taxonomy" id="1871024"/>
    <lineage>
        <taxon>Bacteria</taxon>
        <taxon>Bacillati</taxon>
        <taxon>Bacillota</taxon>
        <taxon>Clostridia</taxon>
        <taxon>Eubacteriales</taxon>
        <taxon>Clostridiaceae</taxon>
        <taxon>Mordavella</taxon>
    </lineage>
</organism>
<dbReference type="EMBL" id="JACJKS010000002">
    <property type="protein sequence ID" value="MBM6947342.1"/>
    <property type="molecule type" value="Genomic_DNA"/>
</dbReference>
<dbReference type="Gene3D" id="3.40.630.30">
    <property type="match status" value="1"/>
</dbReference>
<dbReference type="InterPro" id="IPR000182">
    <property type="entry name" value="GNAT_dom"/>
</dbReference>
<dbReference type="CDD" id="cd04301">
    <property type="entry name" value="NAT_SF"/>
    <property type="match status" value="1"/>
</dbReference>
<dbReference type="InterPro" id="IPR025303">
    <property type="entry name" value="PdaC"/>
</dbReference>
<evidence type="ECO:0000259" key="2">
    <source>
        <dbReference type="PROSITE" id="PS51186"/>
    </source>
</evidence>
<feature type="domain" description="N-acetyltransferase" evidence="2">
    <location>
        <begin position="1"/>
        <end position="153"/>
    </location>
</feature>
<dbReference type="Proteomes" id="UP000705508">
    <property type="component" value="Unassembled WGS sequence"/>
</dbReference>
<dbReference type="Pfam" id="PF13739">
    <property type="entry name" value="PdaC"/>
    <property type="match status" value="1"/>
</dbReference>
<feature type="transmembrane region" description="Helical" evidence="1">
    <location>
        <begin position="164"/>
        <end position="186"/>
    </location>
</feature>
<dbReference type="InterPro" id="IPR052564">
    <property type="entry name" value="N-acetyltrans/Recomb-assoc"/>
</dbReference>
<protein>
    <submittedName>
        <fullName evidence="3">GNAT family N-acetyltransferase</fullName>
    </submittedName>
</protein>
<evidence type="ECO:0000256" key="1">
    <source>
        <dbReference type="SAM" id="Phobius"/>
    </source>
</evidence>
<dbReference type="RefSeq" id="WP_204905402.1">
    <property type="nucleotide sequence ID" value="NZ_JACJKS010000002.1"/>
</dbReference>
<dbReference type="Pfam" id="PF13673">
    <property type="entry name" value="Acetyltransf_10"/>
    <property type="match status" value="1"/>
</dbReference>
<reference evidence="3" key="1">
    <citation type="submission" date="2020-08" db="EMBL/GenBank/DDBJ databases">
        <authorList>
            <person name="Cejkova D."/>
            <person name="Kubasova T."/>
            <person name="Jahodarova E."/>
            <person name="Rychlik I."/>
        </authorList>
    </citation>
    <scope>NUCLEOTIDE SEQUENCE</scope>
    <source>
        <strain evidence="3">An582</strain>
    </source>
</reference>
<reference evidence="3" key="2">
    <citation type="journal article" date="2021" name="Sci. Rep.">
        <title>The distribution of antibiotic resistance genes in chicken gut microbiota commensals.</title>
        <authorList>
            <person name="Juricova H."/>
            <person name="Matiasovicova J."/>
            <person name="Kubasova T."/>
            <person name="Cejkova D."/>
            <person name="Rychlik I."/>
        </authorList>
    </citation>
    <scope>NUCLEOTIDE SEQUENCE</scope>
    <source>
        <strain evidence="3">An582</strain>
    </source>
</reference>
<evidence type="ECO:0000313" key="3">
    <source>
        <dbReference type="EMBL" id="MBM6947342.1"/>
    </source>
</evidence>
<comment type="caution">
    <text evidence="3">The sequence shown here is derived from an EMBL/GenBank/DDBJ whole genome shotgun (WGS) entry which is preliminary data.</text>
</comment>